<proteinExistence type="predicted"/>
<dbReference type="SUPFAM" id="SSF57414">
    <property type="entry name" value="Hairpin loop containing domain-like"/>
    <property type="match status" value="1"/>
</dbReference>
<dbReference type="InterPro" id="IPR003609">
    <property type="entry name" value="Pan_app"/>
</dbReference>
<sequence>MVHNYLIFGVFLLFMDAVFATRLEESRQHENAHGIECVGRTEDFCTANKMCTNRMNFSRGKKYILAGRYLPLFMQDARRRVLYWTSMNNFLRQNASSNVWWDAESFTSGGSGFILNNTIPANYASVIYGKAGVSELMIAPTTLQDKMSVCCMPTNKTGHSHVMSTQKYQVVKRWLSEVTFPKDDIFSRCIVERNVQTALSCVFKCTTSPQCKSAYFNHSTHRCLMTLYVDTILPSNQVLNPNDWDRYVRVYIVG</sequence>
<evidence type="ECO:0000313" key="3">
    <source>
        <dbReference type="EMBL" id="KAF7259972.1"/>
    </source>
</evidence>
<comment type="caution">
    <text evidence="3">The sequence shown here is derived from an EMBL/GenBank/DDBJ whole genome shotgun (WGS) entry which is preliminary data.</text>
</comment>
<dbReference type="EMBL" id="JTDE01000951">
    <property type="protein sequence ID" value="KAF7259972.1"/>
    <property type="molecule type" value="Genomic_DNA"/>
</dbReference>
<dbReference type="AlphaFoldDB" id="A0A8S9YZD0"/>
<gene>
    <name evidence="3" type="ORF">EG68_02077</name>
</gene>
<protein>
    <recommendedName>
        <fullName evidence="2">Apple domain-containing protein</fullName>
    </recommendedName>
</protein>
<keyword evidence="4" id="KW-1185">Reference proteome</keyword>
<feature type="domain" description="Apple" evidence="2">
    <location>
        <begin position="189"/>
        <end position="226"/>
    </location>
</feature>
<dbReference type="Pfam" id="PF00024">
    <property type="entry name" value="PAN_1"/>
    <property type="match status" value="1"/>
</dbReference>
<evidence type="ECO:0000259" key="2">
    <source>
        <dbReference type="Pfam" id="PF00024"/>
    </source>
</evidence>
<dbReference type="Proteomes" id="UP000822476">
    <property type="component" value="Unassembled WGS sequence"/>
</dbReference>
<reference evidence="3" key="1">
    <citation type="submission" date="2019-07" db="EMBL/GenBank/DDBJ databases">
        <title>Annotation for the trematode Paragonimus miyazaki's.</title>
        <authorList>
            <person name="Choi Y.-J."/>
        </authorList>
    </citation>
    <scope>NUCLEOTIDE SEQUENCE</scope>
    <source>
        <strain evidence="3">Japan</strain>
    </source>
</reference>
<evidence type="ECO:0000256" key="1">
    <source>
        <dbReference type="SAM" id="SignalP"/>
    </source>
</evidence>
<keyword evidence="1" id="KW-0732">Signal</keyword>
<accession>A0A8S9YZD0</accession>
<feature type="chain" id="PRO_5035892489" description="Apple domain-containing protein" evidence="1">
    <location>
        <begin position="21"/>
        <end position="254"/>
    </location>
</feature>
<evidence type="ECO:0000313" key="4">
    <source>
        <dbReference type="Proteomes" id="UP000822476"/>
    </source>
</evidence>
<dbReference type="OrthoDB" id="6239815at2759"/>
<name>A0A8S9YZD0_9TREM</name>
<organism evidence="3 4">
    <name type="scientific">Paragonimus skrjabini miyazakii</name>
    <dbReference type="NCBI Taxonomy" id="59628"/>
    <lineage>
        <taxon>Eukaryota</taxon>
        <taxon>Metazoa</taxon>
        <taxon>Spiralia</taxon>
        <taxon>Lophotrochozoa</taxon>
        <taxon>Platyhelminthes</taxon>
        <taxon>Trematoda</taxon>
        <taxon>Digenea</taxon>
        <taxon>Plagiorchiida</taxon>
        <taxon>Troglotremata</taxon>
        <taxon>Troglotrematidae</taxon>
        <taxon>Paragonimus</taxon>
    </lineage>
</organism>
<feature type="signal peptide" evidence="1">
    <location>
        <begin position="1"/>
        <end position="20"/>
    </location>
</feature>